<dbReference type="InterPro" id="IPR027417">
    <property type="entry name" value="P-loop_NTPase"/>
</dbReference>
<feature type="domain" description="TraG P-loop" evidence="1">
    <location>
        <begin position="451"/>
        <end position="734"/>
    </location>
</feature>
<dbReference type="SUPFAM" id="SSF52540">
    <property type="entry name" value="P-loop containing nucleoside triphosphate hydrolases"/>
    <property type="match status" value="1"/>
</dbReference>
<proteinExistence type="predicted"/>
<evidence type="ECO:0000313" key="2">
    <source>
        <dbReference type="EMBL" id="AVX06010.1"/>
    </source>
</evidence>
<dbReference type="Gene3D" id="3.40.50.300">
    <property type="entry name" value="P-loop containing nucleotide triphosphate hydrolases"/>
    <property type="match status" value="1"/>
</dbReference>
<evidence type="ECO:0000259" key="1">
    <source>
        <dbReference type="Pfam" id="PF19044"/>
    </source>
</evidence>
<dbReference type="Pfam" id="PF19044">
    <property type="entry name" value="P-loop_TraG"/>
    <property type="match status" value="1"/>
</dbReference>
<reference evidence="2 3" key="1">
    <citation type="submission" date="2017-05" db="EMBL/GenBank/DDBJ databases">
        <title>Genome Analysis of Maritalea myrionectae HL2708#5.</title>
        <authorList>
            <consortium name="Cotde Inc.-PKNU"/>
            <person name="Jang D."/>
            <person name="Oh H.-M."/>
        </authorList>
    </citation>
    <scope>NUCLEOTIDE SEQUENCE [LARGE SCALE GENOMIC DNA]</scope>
    <source>
        <strain evidence="2 3">HL2708#5</strain>
        <plasmid evidence="3">phl2708x3</plasmid>
    </source>
</reference>
<keyword evidence="3" id="KW-1185">Reference proteome</keyword>
<name>A0A2R4MJ68_9HYPH</name>
<evidence type="ECO:0000313" key="3">
    <source>
        <dbReference type="Proteomes" id="UP000258927"/>
    </source>
</evidence>
<gene>
    <name evidence="2" type="ORF">MXMO3_03507</name>
</gene>
<dbReference type="KEGG" id="mmyr:MXMO3_03507"/>
<dbReference type="Gene3D" id="1.10.8.730">
    <property type="match status" value="1"/>
</dbReference>
<sequence length="827" mass="91347">MKALKDLINSLFADDDFDDIDDQVFDHAALSRLLPYRVFDSKEHLYHNANSTGFILEIVPQLSTEDIVANLHSAISTAMPANSGIQFINWTSPNIRPQLDEWAMERVAGGELIERLTSSRIEHVMNLRFGTDQLKKAIPLKRRVFITGWTEGDASFSSIAALKSFRKAIAGAVDVDEWSSNLQPVELLSLLQEIFNATQWGRTDNATYTSELPLNQQLPGASVIVKPAYMALPGETPLVVNVSSISKFPNEWYSSLGLLLFGDPDRITDRPHGPTLTTLSAVGIGKEKTQTNLVKQIMLMDRAQKTGMNKFVNDFQGKYDEIANLQRETDSSERMFETSFTVAAFAKGEAEAAMAAGHEMAKIYRRPEFTLRHEKYLQLPMFLGALPLGMTQKHMNSYRSLMRMRLLKGKAVSALAPLQGEFVGNSAGAGVLLLGRQGEVFKYSNYVSEGNYNVAVVGKSGAGKSVFMQELITSIYANGGRALVIDDGYSFKTTCEILGGKHIAFDGSTNLKLNPFTMLDQEHMKSDEYRAEAANLIAQVVSSMVNLGVQKEGRVEGIEEEAIQNAILQVWDQKGPEGEITDVFEVIQQMSGDDDRLLDVCRKLKAFCRGGQYGSYFAGPSNITIDSPFTVVEMSDIKTQPALEQVVMQIIMFLGTELMFKTDRQTQVAILIDEAWDMLKGNGTDKFIEGVARRARKYSGALITGTQSLDDYTATPAAEACIQNSDWLVMMAQKPETIDKFMSSDKLSIDSGFARRLKTITSVPGSFSEMAIKGPSGWFFGRLLLDPFSLAVYSSKGSTVQKLKQRQAAGMTTVEAIEDMVKMGDVS</sequence>
<dbReference type="RefSeq" id="WP_162889354.1">
    <property type="nucleotide sequence ID" value="NZ_CP021331.1"/>
</dbReference>
<dbReference type="PANTHER" id="PTHR38467:SF1">
    <property type="entry name" value="CONJUGATIVE TRANSFER: ASSEMBLY"/>
    <property type="match status" value="1"/>
</dbReference>
<dbReference type="AlphaFoldDB" id="A0A2R4MJ68"/>
<accession>A0A2R4MJ68</accession>
<dbReference type="InterPro" id="IPR043964">
    <property type="entry name" value="P-loop_TraG"/>
</dbReference>
<dbReference type="InterPro" id="IPR025955">
    <property type="entry name" value="TraC/Conjuga_ATPase"/>
</dbReference>
<dbReference type="Pfam" id="PF11130">
    <property type="entry name" value="TraC_F_IV"/>
    <property type="match status" value="1"/>
</dbReference>
<geneLocation type="plasmid" evidence="3">
    <name>phl2708x3</name>
</geneLocation>
<dbReference type="PANTHER" id="PTHR38467">
    <property type="match status" value="1"/>
</dbReference>
<dbReference type="Proteomes" id="UP000258927">
    <property type="component" value="Plasmid pHL2708X3"/>
</dbReference>
<organism evidence="2 3">
    <name type="scientific">Maritalea myrionectae</name>
    <dbReference type="NCBI Taxonomy" id="454601"/>
    <lineage>
        <taxon>Bacteria</taxon>
        <taxon>Pseudomonadati</taxon>
        <taxon>Pseudomonadota</taxon>
        <taxon>Alphaproteobacteria</taxon>
        <taxon>Hyphomicrobiales</taxon>
        <taxon>Devosiaceae</taxon>
        <taxon>Maritalea</taxon>
    </lineage>
</organism>
<dbReference type="EMBL" id="CP021331">
    <property type="protein sequence ID" value="AVX06010.1"/>
    <property type="molecule type" value="Genomic_DNA"/>
</dbReference>
<keyword evidence="2" id="KW-0614">Plasmid</keyword>
<protein>
    <submittedName>
        <fullName evidence="2">Protein TraC</fullName>
    </submittedName>
</protein>
<dbReference type="InterPro" id="IPR053155">
    <property type="entry name" value="F-pilin_assembly_TraC"/>
</dbReference>